<evidence type="ECO:0000313" key="4">
    <source>
        <dbReference type="Ensembl" id="ENSGEVP00005011235.1"/>
    </source>
</evidence>
<feature type="domain" description="SWIM-type" evidence="3">
    <location>
        <begin position="136"/>
        <end position="174"/>
    </location>
</feature>
<sequence length="205" mass="22203">HVLSQHGLRHSRGARPLPACGQPPPPRSHVPARCAAQLRGRHPTRLATLISQHTVRPCREVQLSVEEDGGHFACSSRGAFERDKKGFPGDLAWLKFVFGSSAVAALDLVDQHSVTRIVSPSGRAVYQVLGSSGKLYTCYASCHFCTCPAFAFSVLRKNNSLMCKHILAMYLSQATGACQELSVSDQQLASILLAEEEEEGLGTMC</sequence>
<evidence type="ECO:0000313" key="5">
    <source>
        <dbReference type="Proteomes" id="UP000694390"/>
    </source>
</evidence>
<dbReference type="AlphaFoldDB" id="A0A8C4W2T4"/>
<reference evidence="4" key="3">
    <citation type="submission" date="2025-09" db="UniProtKB">
        <authorList>
            <consortium name="Ensembl"/>
        </authorList>
    </citation>
    <scope>IDENTIFICATION</scope>
</reference>
<dbReference type="GeneTree" id="ENSGT00390000017523"/>
<keyword evidence="1" id="KW-0863">Zinc-finger</keyword>
<evidence type="ECO:0000256" key="2">
    <source>
        <dbReference type="SAM" id="MobiDB-lite"/>
    </source>
</evidence>
<dbReference type="Pfam" id="PF04434">
    <property type="entry name" value="SWIM"/>
    <property type="match status" value="1"/>
</dbReference>
<dbReference type="Ensembl" id="ENSGEVT00005011769.1">
    <property type="protein sequence ID" value="ENSGEVP00005011235.1"/>
    <property type="gene ID" value="ENSGEVG00005007945.1"/>
</dbReference>
<dbReference type="GO" id="GO:0050821">
    <property type="term" value="P:protein stabilization"/>
    <property type="evidence" value="ECO:0007669"/>
    <property type="project" value="Ensembl"/>
</dbReference>
<dbReference type="Proteomes" id="UP000694390">
    <property type="component" value="Chromosome 17"/>
</dbReference>
<reference evidence="4" key="2">
    <citation type="submission" date="2025-08" db="UniProtKB">
        <authorList>
            <consortium name="Ensembl"/>
        </authorList>
    </citation>
    <scope>IDENTIFICATION</scope>
</reference>
<keyword evidence="1" id="KW-0479">Metal-binding</keyword>
<keyword evidence="1" id="KW-0862">Zinc</keyword>
<dbReference type="GO" id="GO:0000724">
    <property type="term" value="P:double-strand break repair via homologous recombination"/>
    <property type="evidence" value="ECO:0007669"/>
    <property type="project" value="Ensembl"/>
</dbReference>
<gene>
    <name evidence="4" type="primary">ZSWIM7</name>
</gene>
<dbReference type="GO" id="GO:0097196">
    <property type="term" value="C:Shu complex"/>
    <property type="evidence" value="ECO:0007669"/>
    <property type="project" value="Ensembl"/>
</dbReference>
<proteinExistence type="predicted"/>
<dbReference type="InterPro" id="IPR007527">
    <property type="entry name" value="Znf_SWIM"/>
</dbReference>
<keyword evidence="5" id="KW-1185">Reference proteome</keyword>
<dbReference type="OrthoDB" id="337581at2759"/>
<feature type="region of interest" description="Disordered" evidence="2">
    <location>
        <begin position="1"/>
        <end position="30"/>
    </location>
</feature>
<name>A0A8C4W2T4_9SAUR</name>
<protein>
    <submittedName>
        <fullName evidence="4">Zinc finger SWIM-type containing 7</fullName>
    </submittedName>
</protein>
<dbReference type="GO" id="GO:0008270">
    <property type="term" value="F:zinc ion binding"/>
    <property type="evidence" value="ECO:0007669"/>
    <property type="project" value="UniProtKB-KW"/>
</dbReference>
<organism evidence="4 5">
    <name type="scientific">Gopherus evgoodei</name>
    <name type="common">Goodes thornscrub tortoise</name>
    <dbReference type="NCBI Taxonomy" id="1825980"/>
    <lineage>
        <taxon>Eukaryota</taxon>
        <taxon>Metazoa</taxon>
        <taxon>Chordata</taxon>
        <taxon>Craniata</taxon>
        <taxon>Vertebrata</taxon>
        <taxon>Euteleostomi</taxon>
        <taxon>Archelosauria</taxon>
        <taxon>Testudinata</taxon>
        <taxon>Testudines</taxon>
        <taxon>Cryptodira</taxon>
        <taxon>Durocryptodira</taxon>
        <taxon>Testudinoidea</taxon>
        <taxon>Testudinidae</taxon>
        <taxon>Gopherus</taxon>
    </lineage>
</organism>
<evidence type="ECO:0000259" key="3">
    <source>
        <dbReference type="PROSITE" id="PS50966"/>
    </source>
</evidence>
<dbReference type="PROSITE" id="PS50966">
    <property type="entry name" value="ZF_SWIM"/>
    <property type="match status" value="1"/>
</dbReference>
<dbReference type="PANTHER" id="PTHR28498">
    <property type="entry name" value="ZINC FINGER SWIM DOMAIN-CONTAINING PROTEIN 7"/>
    <property type="match status" value="1"/>
</dbReference>
<evidence type="ECO:0000256" key="1">
    <source>
        <dbReference type="PROSITE-ProRule" id="PRU00325"/>
    </source>
</evidence>
<dbReference type="PANTHER" id="PTHR28498:SF1">
    <property type="entry name" value="ZINC FINGER SWIM DOMAIN-CONTAINING PROTEIN 7"/>
    <property type="match status" value="1"/>
</dbReference>
<reference evidence="4" key="1">
    <citation type="submission" date="2019-06" db="EMBL/GenBank/DDBJ databases">
        <title>G10K-VGP Goodes thornscrub tortoise genome, primary haplotype.</title>
        <authorList>
            <person name="Murphy B."/>
            <person name="Edwards T."/>
            <person name="Rhie A."/>
            <person name="Koren S."/>
            <person name="Phillippy A."/>
            <person name="Fedrigo O."/>
            <person name="Haase B."/>
            <person name="Mountcastle J."/>
            <person name="Lewin H."/>
            <person name="Damas J."/>
            <person name="Howe K."/>
            <person name="Formenti G."/>
            <person name="Myers G."/>
            <person name="Durbin R."/>
            <person name="Jarvis E.D."/>
        </authorList>
    </citation>
    <scope>NUCLEOTIDE SEQUENCE [LARGE SCALE GENOMIC DNA]</scope>
</reference>
<accession>A0A8C4W2T4</accession>